<reference evidence="2" key="2">
    <citation type="submission" date="2023-06" db="EMBL/GenBank/DDBJ databases">
        <authorList>
            <person name="Swenson N.G."/>
            <person name="Wegrzyn J.L."/>
            <person name="Mcevoy S.L."/>
        </authorList>
    </citation>
    <scope>NUCLEOTIDE SEQUENCE</scope>
    <source>
        <strain evidence="2">NS2018</strain>
        <tissue evidence="2">Leaf</tissue>
    </source>
</reference>
<feature type="compositionally biased region" description="Low complexity" evidence="1">
    <location>
        <begin position="1"/>
        <end position="19"/>
    </location>
</feature>
<dbReference type="PANTHER" id="PTHR37610">
    <property type="entry name" value="CCHC-TYPE DOMAIN-CONTAINING PROTEIN"/>
    <property type="match status" value="1"/>
</dbReference>
<keyword evidence="3" id="KW-1185">Reference proteome</keyword>
<proteinExistence type="predicted"/>
<dbReference type="PANTHER" id="PTHR37610:SF47">
    <property type="entry name" value="RETROTRANSPOSON COPIA-LIKE N-TERMINAL DOMAIN-CONTAINING PROTEIN"/>
    <property type="match status" value="1"/>
</dbReference>
<organism evidence="2 3">
    <name type="scientific">Acer saccharum</name>
    <name type="common">Sugar maple</name>
    <dbReference type="NCBI Taxonomy" id="4024"/>
    <lineage>
        <taxon>Eukaryota</taxon>
        <taxon>Viridiplantae</taxon>
        <taxon>Streptophyta</taxon>
        <taxon>Embryophyta</taxon>
        <taxon>Tracheophyta</taxon>
        <taxon>Spermatophyta</taxon>
        <taxon>Magnoliopsida</taxon>
        <taxon>eudicotyledons</taxon>
        <taxon>Gunneridae</taxon>
        <taxon>Pentapetalae</taxon>
        <taxon>rosids</taxon>
        <taxon>malvids</taxon>
        <taxon>Sapindales</taxon>
        <taxon>Sapindaceae</taxon>
        <taxon>Hippocastanoideae</taxon>
        <taxon>Acereae</taxon>
        <taxon>Acer</taxon>
    </lineage>
</organism>
<sequence>MSEDSSTSNPMSMSTNNQPPLQPPFDQHSVQITNIKLNGDNFIHWSLSVKMYIHGCGKIRYLTSEKAEPDAKDSAHATWDAENSMVIAWLVNSIEEDINVNYLGYSNAKDMWDNLNLMYSNLGNKSQVYELQLKLGEIKQGTDTVTKYFATLKQLWQDIDMFNDYKWKDLENGAHYQNLFDNNRVFRFLTGLNVEFGEVRGRIIGRQPLPSINEMFVEV</sequence>
<evidence type="ECO:0000313" key="3">
    <source>
        <dbReference type="Proteomes" id="UP001168877"/>
    </source>
</evidence>
<evidence type="ECO:0000313" key="2">
    <source>
        <dbReference type="EMBL" id="KAK0570562.1"/>
    </source>
</evidence>
<dbReference type="EMBL" id="JAUESC010000388">
    <property type="protein sequence ID" value="KAK0570562.1"/>
    <property type="molecule type" value="Genomic_DNA"/>
</dbReference>
<protein>
    <recommendedName>
        <fullName evidence="4">Retrotransposon Copia-like N-terminal domain-containing protein</fullName>
    </recommendedName>
</protein>
<dbReference type="Pfam" id="PF14223">
    <property type="entry name" value="Retrotran_gag_2"/>
    <property type="match status" value="1"/>
</dbReference>
<evidence type="ECO:0000256" key="1">
    <source>
        <dbReference type="SAM" id="MobiDB-lite"/>
    </source>
</evidence>
<gene>
    <name evidence="2" type="ORF">LWI29_003228</name>
</gene>
<comment type="caution">
    <text evidence="2">The sequence shown here is derived from an EMBL/GenBank/DDBJ whole genome shotgun (WGS) entry which is preliminary data.</text>
</comment>
<name>A0AA39RBX7_ACESA</name>
<accession>A0AA39RBX7</accession>
<reference evidence="2" key="1">
    <citation type="journal article" date="2022" name="Plant J.">
        <title>Strategies of tolerance reflected in two North American maple genomes.</title>
        <authorList>
            <person name="McEvoy S.L."/>
            <person name="Sezen U.U."/>
            <person name="Trouern-Trend A."/>
            <person name="McMahon S.M."/>
            <person name="Schaberg P.G."/>
            <person name="Yang J."/>
            <person name="Wegrzyn J.L."/>
            <person name="Swenson N.G."/>
        </authorList>
    </citation>
    <scope>NUCLEOTIDE SEQUENCE</scope>
    <source>
        <strain evidence="2">NS2018</strain>
    </source>
</reference>
<dbReference type="AlphaFoldDB" id="A0AA39RBX7"/>
<dbReference type="Proteomes" id="UP001168877">
    <property type="component" value="Unassembled WGS sequence"/>
</dbReference>
<evidence type="ECO:0008006" key="4">
    <source>
        <dbReference type="Google" id="ProtNLM"/>
    </source>
</evidence>
<feature type="region of interest" description="Disordered" evidence="1">
    <location>
        <begin position="1"/>
        <end position="26"/>
    </location>
</feature>